<dbReference type="Pfam" id="PF00005">
    <property type="entry name" value="ABC_tran"/>
    <property type="match status" value="1"/>
</dbReference>
<name>A0ABV7E8M4_9SPHN</name>
<dbReference type="SMART" id="SM00382">
    <property type="entry name" value="AAA"/>
    <property type="match status" value="1"/>
</dbReference>
<organism evidence="7 8">
    <name type="scientific">Alteraurantiacibacter palmitatis</name>
    <dbReference type="NCBI Taxonomy" id="2054628"/>
    <lineage>
        <taxon>Bacteria</taxon>
        <taxon>Pseudomonadati</taxon>
        <taxon>Pseudomonadota</taxon>
        <taxon>Alphaproteobacteria</taxon>
        <taxon>Sphingomonadales</taxon>
        <taxon>Erythrobacteraceae</taxon>
        <taxon>Alteraurantiacibacter</taxon>
    </lineage>
</organism>
<reference evidence="8" key="1">
    <citation type="journal article" date="2019" name="Int. J. Syst. Evol. Microbiol.">
        <title>The Global Catalogue of Microorganisms (GCM) 10K type strain sequencing project: providing services to taxonomists for standard genome sequencing and annotation.</title>
        <authorList>
            <consortium name="The Broad Institute Genomics Platform"/>
            <consortium name="The Broad Institute Genome Sequencing Center for Infectious Disease"/>
            <person name="Wu L."/>
            <person name="Ma J."/>
        </authorList>
    </citation>
    <scope>NUCLEOTIDE SEQUENCE [LARGE SCALE GENOMIC DNA]</scope>
    <source>
        <strain evidence="8">KCTC 52607</strain>
    </source>
</reference>
<evidence type="ECO:0000256" key="3">
    <source>
        <dbReference type="ARBA" id="ARBA00022840"/>
    </source>
</evidence>
<gene>
    <name evidence="7" type="ORF">ACFODU_14805</name>
</gene>
<dbReference type="EMBL" id="JBHRST010000022">
    <property type="protein sequence ID" value="MFC3099064.1"/>
    <property type="molecule type" value="Genomic_DNA"/>
</dbReference>
<dbReference type="Proteomes" id="UP001595456">
    <property type="component" value="Unassembled WGS sequence"/>
</dbReference>
<keyword evidence="2" id="KW-0547">Nucleotide-binding</keyword>
<dbReference type="InterPro" id="IPR003439">
    <property type="entry name" value="ABC_transporter-like_ATP-bd"/>
</dbReference>
<dbReference type="PANTHER" id="PTHR42794:SF1">
    <property type="entry name" value="HEMIN IMPORT ATP-BINDING PROTEIN HMUV"/>
    <property type="match status" value="1"/>
</dbReference>
<dbReference type="CDD" id="cd03214">
    <property type="entry name" value="ABC_Iron-Siderophores_B12_Hemin"/>
    <property type="match status" value="1"/>
</dbReference>
<evidence type="ECO:0000259" key="6">
    <source>
        <dbReference type="PROSITE" id="PS50893"/>
    </source>
</evidence>
<dbReference type="InterPro" id="IPR003593">
    <property type="entry name" value="AAA+_ATPase"/>
</dbReference>
<proteinExistence type="predicted"/>
<dbReference type="InterPro" id="IPR017871">
    <property type="entry name" value="ABC_transporter-like_CS"/>
</dbReference>
<dbReference type="PROSITE" id="PS00211">
    <property type="entry name" value="ABC_TRANSPORTER_1"/>
    <property type="match status" value="1"/>
</dbReference>
<dbReference type="PANTHER" id="PTHR42794">
    <property type="entry name" value="HEMIN IMPORT ATP-BINDING PROTEIN HMUV"/>
    <property type="match status" value="1"/>
</dbReference>
<feature type="domain" description="ABC transporter" evidence="6">
    <location>
        <begin position="2"/>
        <end position="238"/>
    </location>
</feature>
<dbReference type="RefSeq" id="WP_336924459.1">
    <property type="nucleotide sequence ID" value="NZ_JBANRO010000001.1"/>
</dbReference>
<keyword evidence="8" id="KW-1185">Reference proteome</keyword>
<keyword evidence="1" id="KW-0813">Transport</keyword>
<dbReference type="PROSITE" id="PS50893">
    <property type="entry name" value="ABC_TRANSPORTER_2"/>
    <property type="match status" value="1"/>
</dbReference>
<evidence type="ECO:0000256" key="5">
    <source>
        <dbReference type="ARBA" id="ARBA00037066"/>
    </source>
</evidence>
<dbReference type="Gene3D" id="3.40.50.300">
    <property type="entry name" value="P-loop containing nucleotide triphosphate hydrolases"/>
    <property type="match status" value="1"/>
</dbReference>
<protein>
    <submittedName>
        <fullName evidence="7">ABC transporter ATP-binding protein</fullName>
    </submittedName>
</protein>
<dbReference type="GO" id="GO:0005524">
    <property type="term" value="F:ATP binding"/>
    <property type="evidence" value="ECO:0007669"/>
    <property type="project" value="UniProtKB-KW"/>
</dbReference>
<comment type="function">
    <text evidence="5">Part of the ABC transporter complex HmuTUV involved in hemin import. Responsible for energy coupling to the transport system.</text>
</comment>
<dbReference type="InterPro" id="IPR027417">
    <property type="entry name" value="P-loop_NTPase"/>
</dbReference>
<keyword evidence="3 7" id="KW-0067">ATP-binding</keyword>
<evidence type="ECO:0000256" key="4">
    <source>
        <dbReference type="ARBA" id="ARBA00022967"/>
    </source>
</evidence>
<dbReference type="SUPFAM" id="SSF52540">
    <property type="entry name" value="P-loop containing nucleoside triphosphate hydrolases"/>
    <property type="match status" value="1"/>
</dbReference>
<accession>A0ABV7E8M4</accession>
<evidence type="ECO:0000313" key="7">
    <source>
        <dbReference type="EMBL" id="MFC3099064.1"/>
    </source>
</evidence>
<evidence type="ECO:0000256" key="2">
    <source>
        <dbReference type="ARBA" id="ARBA00022741"/>
    </source>
</evidence>
<comment type="caution">
    <text evidence="7">The sequence shown here is derived from an EMBL/GenBank/DDBJ whole genome shotgun (WGS) entry which is preliminary data.</text>
</comment>
<keyword evidence="4" id="KW-1278">Translocase</keyword>
<evidence type="ECO:0000256" key="1">
    <source>
        <dbReference type="ARBA" id="ARBA00022448"/>
    </source>
</evidence>
<evidence type="ECO:0000313" key="8">
    <source>
        <dbReference type="Proteomes" id="UP001595456"/>
    </source>
</evidence>
<sequence>MLEAREVTVRAGTCPIIDRVSLRLDQGELVGLLGPNGAGKSTLLRALAGVGTATAEGEVLLDGHRLDRIDPWDKARRLAYLPQDRTIAWALHVREVVALGRYPHRRALAPPSTADKAAVETAMVQTGIAAIATRPAHVLSGGEKARVLLARALAVEAPLLLADEPVAGLDPRHQLAVMELLRARARAGAGVLAVLQELPLAARFLDRVILMHRGQIVADGPPVDVLVPDRIGAVFGVRPLAGVHGGEAWLLPWKIDEKRAESPLA</sequence>